<reference evidence="2 4" key="1">
    <citation type="submission" date="2020-01" db="EMBL/GenBank/DDBJ databases">
        <authorList>
            <consortium name="DOE Joint Genome Institute"/>
            <person name="Haridas S."/>
            <person name="Albert R."/>
            <person name="Binder M."/>
            <person name="Bloem J."/>
            <person name="Labutti K."/>
            <person name="Salamov A."/>
            <person name="Andreopoulos B."/>
            <person name="Baker S.E."/>
            <person name="Barry K."/>
            <person name="Bills G."/>
            <person name="Bluhm B.H."/>
            <person name="Cannon C."/>
            <person name="Castanera R."/>
            <person name="Culley D.E."/>
            <person name="Daum C."/>
            <person name="Ezra D."/>
            <person name="Gonzalez J.B."/>
            <person name="Henrissat B."/>
            <person name="Kuo A."/>
            <person name="Liang C."/>
            <person name="Lipzen A."/>
            <person name="Lutzoni F."/>
            <person name="Magnuson J."/>
            <person name="Mondo S."/>
            <person name="Nolan M."/>
            <person name="Ohm R."/>
            <person name="Pangilinan J."/>
            <person name="Park H.-J."/>
            <person name="Ramirez L."/>
            <person name="Alfaro M."/>
            <person name="Sun H."/>
            <person name="Tritt A."/>
            <person name="Yoshinaga Y."/>
            <person name="Zwiers L.-H."/>
            <person name="Turgeon B.G."/>
            <person name="Goodwin S.B."/>
            <person name="Spatafora J.W."/>
            <person name="Crous P.W."/>
            <person name="Grigoriev I.V."/>
        </authorList>
    </citation>
    <scope>NUCLEOTIDE SEQUENCE</scope>
    <source>
        <strain evidence="2 4">CBS 781.70</strain>
    </source>
</reference>
<feature type="compositionally biased region" description="Polar residues" evidence="1">
    <location>
        <begin position="406"/>
        <end position="415"/>
    </location>
</feature>
<feature type="region of interest" description="Disordered" evidence="1">
    <location>
        <begin position="168"/>
        <end position="195"/>
    </location>
</feature>
<feature type="compositionally biased region" description="Low complexity" evidence="1">
    <location>
        <begin position="179"/>
        <end position="188"/>
    </location>
</feature>
<evidence type="ECO:0000256" key="1">
    <source>
        <dbReference type="SAM" id="MobiDB-lite"/>
    </source>
</evidence>
<evidence type="ECO:0000313" key="3">
    <source>
        <dbReference type="Proteomes" id="UP000504638"/>
    </source>
</evidence>
<reference evidence="4" key="2">
    <citation type="submission" date="2020-04" db="EMBL/GenBank/DDBJ databases">
        <authorList>
            <consortium name="NCBI Genome Project"/>
        </authorList>
    </citation>
    <scope>NUCLEOTIDE SEQUENCE</scope>
    <source>
        <strain evidence="4">CBS 781.70</strain>
    </source>
</reference>
<evidence type="ECO:0000313" key="4">
    <source>
        <dbReference type="RefSeq" id="XP_033535722.1"/>
    </source>
</evidence>
<organism evidence="2">
    <name type="scientific">Eremomyces bilateralis CBS 781.70</name>
    <dbReference type="NCBI Taxonomy" id="1392243"/>
    <lineage>
        <taxon>Eukaryota</taxon>
        <taxon>Fungi</taxon>
        <taxon>Dikarya</taxon>
        <taxon>Ascomycota</taxon>
        <taxon>Pezizomycotina</taxon>
        <taxon>Dothideomycetes</taxon>
        <taxon>Dothideomycetes incertae sedis</taxon>
        <taxon>Eremomycetales</taxon>
        <taxon>Eremomycetaceae</taxon>
        <taxon>Eremomyces</taxon>
    </lineage>
</organism>
<dbReference type="Proteomes" id="UP000504638">
    <property type="component" value="Unplaced"/>
</dbReference>
<keyword evidence="3" id="KW-1185">Reference proteome</keyword>
<feature type="region of interest" description="Disordered" evidence="1">
    <location>
        <begin position="448"/>
        <end position="502"/>
    </location>
</feature>
<reference evidence="4" key="3">
    <citation type="submission" date="2025-04" db="UniProtKB">
        <authorList>
            <consortium name="RefSeq"/>
        </authorList>
    </citation>
    <scope>IDENTIFICATION</scope>
    <source>
        <strain evidence="4">CBS 781.70</strain>
    </source>
</reference>
<feature type="region of interest" description="Disordered" evidence="1">
    <location>
        <begin position="574"/>
        <end position="594"/>
    </location>
</feature>
<protein>
    <submittedName>
        <fullName evidence="2 4">Uncharacterized protein</fullName>
    </submittedName>
</protein>
<feature type="region of interest" description="Disordered" evidence="1">
    <location>
        <begin position="208"/>
        <end position="228"/>
    </location>
</feature>
<name>A0A6G1G841_9PEZI</name>
<accession>A0A6G1G841</accession>
<gene>
    <name evidence="2 4" type="ORF">P152DRAFT_472856</name>
</gene>
<dbReference type="EMBL" id="ML975154">
    <property type="protein sequence ID" value="KAF1814091.1"/>
    <property type="molecule type" value="Genomic_DNA"/>
</dbReference>
<proteinExistence type="predicted"/>
<dbReference type="AlphaFoldDB" id="A0A6G1G841"/>
<evidence type="ECO:0000313" key="2">
    <source>
        <dbReference type="EMBL" id="KAF1814091.1"/>
    </source>
</evidence>
<dbReference type="GeneID" id="54421754"/>
<feature type="compositionally biased region" description="Polar residues" evidence="1">
    <location>
        <begin position="490"/>
        <end position="502"/>
    </location>
</feature>
<feature type="region of interest" description="Disordered" evidence="1">
    <location>
        <begin position="376"/>
        <end position="415"/>
    </location>
</feature>
<dbReference type="RefSeq" id="XP_033535722.1">
    <property type="nucleotide sequence ID" value="XM_033681184.1"/>
</dbReference>
<sequence>MLDQSQRVVPTRNFVVYRASLDPADPYDACAPLEFYPERDSDELFEALREAFPHVRTHKERVRDAVIEYLLMEKEELRKQEDTTMPSASNFDFAMFPTPTDSFTEAGPSNPLGSMDIFPQSSNMIPSLSADGFELDLSLTSPSDSFLSSPDSFLTFTTPDMTPLMSAPFDSFPSDDASRSVSQASSVAGPSASATPAMEQLTTVWSISSEPQPKRRSRRAMTEDEKKAYRKKRVVGACAECRRKRRKCQHTGVEAQYAKVATNDQIPIRYKVRQPDKPQSVRLDRSSPGMVSDRLVSSAGLANLPSSDINEPWQAIPFKSEGDLERHYEDLYLTPMSTSSEESANQVLQDEFGLKQNAINMSHKAPGAIVMRNQLSRNPFPLPTDDSSSLDPRGLSPGFVRPPAATSISEHSSPGLGSSFTDLSFSLSGDLLHTSSLRPTASQGITGLGESVGLSSSSSSQFTDENVRRRPRLSFPATDGLGDAARTAHVSRQSTAGLTDSVWPSSSLMRQLTSDNVRRLPLASGTPDVHQDSVRGVPVSRRVMAAISLPTPSAPSAARESKGVSAIAGLPLSASPGVTAPSPSPTTSVSSNGGLISTPSSVAIRRFKNPSPPLPVLSSPVATAVSGSADKRAATTQTVASLAHSGVMGDLVSAAKIYFAVMGALCVLCNIMSQQNAQARKTARMPIDSVCRAVRVRSGRMFWGSMHGPIAVV</sequence>
<feature type="compositionally biased region" description="Low complexity" evidence="1">
    <location>
        <begin position="574"/>
        <end position="591"/>
    </location>
</feature>
<dbReference type="OrthoDB" id="3794485at2759"/>